<dbReference type="InterPro" id="IPR013563">
    <property type="entry name" value="Oligopep_ABC_C"/>
</dbReference>
<dbReference type="Proteomes" id="UP000254051">
    <property type="component" value="Unassembled WGS sequence"/>
</dbReference>
<sequence>MENSREPLVRVDQLSKHFKITKNDILKAVDSVSFDIYKGETVGLVGESGCGKSTAGRCLVKLYEPTAGHIYYNGKDITKYTKAENKEFCKNVQMIFQNPYSSLNPRMTVKDIVGEGVRLHTNLSNAEVEEKVQALLEKVGLGRDHMSRFSHEFSGGQRQRIGIARALAVDPQFIVCDEPISALDVSIQAQVINMLKNLQEEMGLTYLFIAHDLSVVKYISDKVVVMYLGTIVESADSDTLYKNPLHPYTQALLSSIPIADPVKARESQRIAISGEIPSPINPKDCCRFVERCPYAMAECREHMPELTEVEPGHKVACYLCKKA</sequence>
<dbReference type="GO" id="GO:0015833">
    <property type="term" value="P:peptide transport"/>
    <property type="evidence" value="ECO:0007669"/>
    <property type="project" value="InterPro"/>
</dbReference>
<dbReference type="Gene3D" id="3.40.50.300">
    <property type="entry name" value="P-loop containing nucleotide triphosphate hydrolases"/>
    <property type="match status" value="1"/>
</dbReference>
<dbReference type="GO" id="GO:0055085">
    <property type="term" value="P:transmembrane transport"/>
    <property type="evidence" value="ECO:0007669"/>
    <property type="project" value="UniProtKB-ARBA"/>
</dbReference>
<dbReference type="PANTHER" id="PTHR43776:SF7">
    <property type="entry name" value="D,D-DIPEPTIDE TRANSPORT ATP-BINDING PROTEIN DDPF-RELATED"/>
    <property type="match status" value="1"/>
</dbReference>
<keyword evidence="3" id="KW-0547">Nucleotide-binding</keyword>
<keyword evidence="7" id="KW-1185">Reference proteome</keyword>
<dbReference type="Pfam" id="PF08352">
    <property type="entry name" value="oligo_HPY"/>
    <property type="match status" value="1"/>
</dbReference>
<dbReference type="SUPFAM" id="SSF52540">
    <property type="entry name" value="P-loop containing nucleoside triphosphate hydrolases"/>
    <property type="match status" value="1"/>
</dbReference>
<dbReference type="SMART" id="SM00382">
    <property type="entry name" value="AAA"/>
    <property type="match status" value="1"/>
</dbReference>
<feature type="domain" description="ABC transporter" evidence="5">
    <location>
        <begin position="9"/>
        <end position="253"/>
    </location>
</feature>
<protein>
    <submittedName>
        <fullName evidence="6">Peptide/nickel transport system ATP-binding protein/oligopeptide transport system ATP-binding protein</fullName>
    </submittedName>
</protein>
<proteinExistence type="inferred from homology"/>
<dbReference type="GO" id="GO:0005524">
    <property type="term" value="F:ATP binding"/>
    <property type="evidence" value="ECO:0007669"/>
    <property type="project" value="UniProtKB-KW"/>
</dbReference>
<keyword evidence="4 6" id="KW-0067">ATP-binding</keyword>
<dbReference type="InterPro" id="IPR017871">
    <property type="entry name" value="ABC_transporter-like_CS"/>
</dbReference>
<dbReference type="RefSeq" id="WP_109714309.1">
    <property type="nucleotide sequence ID" value="NZ_QGDS01000019.1"/>
</dbReference>
<dbReference type="PROSITE" id="PS00211">
    <property type="entry name" value="ABC_TRANSPORTER_1"/>
    <property type="match status" value="1"/>
</dbReference>
<comment type="similarity">
    <text evidence="1">Belongs to the ABC transporter superfamily.</text>
</comment>
<evidence type="ECO:0000313" key="6">
    <source>
        <dbReference type="EMBL" id="SUQ15989.1"/>
    </source>
</evidence>
<dbReference type="InterPro" id="IPR027417">
    <property type="entry name" value="P-loop_NTPase"/>
</dbReference>
<evidence type="ECO:0000259" key="5">
    <source>
        <dbReference type="PROSITE" id="PS50893"/>
    </source>
</evidence>
<dbReference type="AlphaFoldDB" id="A0A315ZQ42"/>
<evidence type="ECO:0000256" key="4">
    <source>
        <dbReference type="ARBA" id="ARBA00022840"/>
    </source>
</evidence>
<dbReference type="GO" id="GO:0016887">
    <property type="term" value="F:ATP hydrolysis activity"/>
    <property type="evidence" value="ECO:0007669"/>
    <property type="project" value="InterPro"/>
</dbReference>
<name>A0A315ZQ42_9FIRM</name>
<dbReference type="OrthoDB" id="9806285at2"/>
<dbReference type="FunFam" id="3.40.50.300:FF:000016">
    <property type="entry name" value="Oligopeptide ABC transporter ATP-binding component"/>
    <property type="match status" value="1"/>
</dbReference>
<evidence type="ECO:0000313" key="7">
    <source>
        <dbReference type="Proteomes" id="UP000254051"/>
    </source>
</evidence>
<evidence type="ECO:0000256" key="3">
    <source>
        <dbReference type="ARBA" id="ARBA00022741"/>
    </source>
</evidence>
<gene>
    <name evidence="6" type="ORF">SAMN05216529_11937</name>
</gene>
<evidence type="ECO:0000256" key="2">
    <source>
        <dbReference type="ARBA" id="ARBA00022448"/>
    </source>
</evidence>
<dbReference type="InterPro" id="IPR050319">
    <property type="entry name" value="ABC_transp_ATP-bind"/>
</dbReference>
<dbReference type="PANTHER" id="PTHR43776">
    <property type="entry name" value="TRANSPORT ATP-BINDING PROTEIN"/>
    <property type="match status" value="1"/>
</dbReference>
<dbReference type="CDD" id="cd03257">
    <property type="entry name" value="ABC_NikE_OppD_transporters"/>
    <property type="match status" value="1"/>
</dbReference>
<dbReference type="Pfam" id="PF00005">
    <property type="entry name" value="ABC_tran"/>
    <property type="match status" value="1"/>
</dbReference>
<dbReference type="NCBIfam" id="TIGR01727">
    <property type="entry name" value="oligo_HPY"/>
    <property type="match status" value="1"/>
</dbReference>
<dbReference type="InterPro" id="IPR003439">
    <property type="entry name" value="ABC_transporter-like_ATP-bd"/>
</dbReference>
<keyword evidence="2" id="KW-0813">Transport</keyword>
<dbReference type="EMBL" id="UHJJ01000019">
    <property type="protein sequence ID" value="SUQ15989.1"/>
    <property type="molecule type" value="Genomic_DNA"/>
</dbReference>
<reference evidence="7" key="1">
    <citation type="submission" date="2017-07" db="EMBL/GenBank/DDBJ databases">
        <authorList>
            <person name="Varghese N."/>
            <person name="Submissions S."/>
        </authorList>
    </citation>
    <scope>NUCLEOTIDE SEQUENCE [LARGE SCALE GENOMIC DNA]</scope>
    <source>
        <strain evidence="7">NLAE-zl-C134</strain>
    </source>
</reference>
<accession>A0A315ZQ42</accession>
<dbReference type="InterPro" id="IPR003593">
    <property type="entry name" value="AAA+_ATPase"/>
</dbReference>
<evidence type="ECO:0000256" key="1">
    <source>
        <dbReference type="ARBA" id="ARBA00005417"/>
    </source>
</evidence>
<dbReference type="PROSITE" id="PS50893">
    <property type="entry name" value="ABC_TRANSPORTER_2"/>
    <property type="match status" value="1"/>
</dbReference>
<organism evidence="6 7">
    <name type="scientific">Faecalicatena contorta</name>
    <dbReference type="NCBI Taxonomy" id="39482"/>
    <lineage>
        <taxon>Bacteria</taxon>
        <taxon>Bacillati</taxon>
        <taxon>Bacillota</taxon>
        <taxon>Clostridia</taxon>
        <taxon>Lachnospirales</taxon>
        <taxon>Lachnospiraceae</taxon>
        <taxon>Faecalicatena</taxon>
    </lineage>
</organism>